<dbReference type="GO" id="GO:0000976">
    <property type="term" value="F:transcription cis-regulatory region binding"/>
    <property type="evidence" value="ECO:0007669"/>
    <property type="project" value="TreeGrafter"/>
</dbReference>
<reference evidence="6 7" key="3">
    <citation type="journal article" date="2011" name="Nat. Chem. Biol.">
        <title>Reveromycin A biosynthesis uses RevG and RevJ for stereospecific spiroacetal formation.</title>
        <authorList>
            <person name="Takahashi S."/>
            <person name="Toyoda A."/>
            <person name="Sekiyama Y."/>
            <person name="Takagi H."/>
            <person name="Nogawa T."/>
            <person name="Uramoto M."/>
            <person name="Suzuki R."/>
            <person name="Koshino H."/>
            <person name="Kumano T."/>
            <person name="Panthee S."/>
            <person name="Dairi T."/>
            <person name="Ishikawa J."/>
            <person name="Ikeda H."/>
            <person name="Sakaki Y."/>
            <person name="Osada H."/>
        </authorList>
    </citation>
    <scope>NUCLEOTIDE SEQUENCE [LARGE SCALE GENOMIC DNA]</scope>
    <source>
        <strain evidence="6 7">SN-593</strain>
    </source>
</reference>
<name>A0A7U3VM47_9ACTN</name>
<dbReference type="EMBL" id="AP018365">
    <property type="protein sequence ID" value="BBA96215.1"/>
    <property type="molecule type" value="Genomic_DNA"/>
</dbReference>
<dbReference type="InterPro" id="IPR009057">
    <property type="entry name" value="Homeodomain-like_sf"/>
</dbReference>
<dbReference type="Gene3D" id="1.10.357.10">
    <property type="entry name" value="Tetracycline Repressor, domain 2"/>
    <property type="match status" value="1"/>
</dbReference>
<keyword evidence="1" id="KW-0805">Transcription regulation</keyword>
<evidence type="ECO:0000256" key="4">
    <source>
        <dbReference type="PROSITE-ProRule" id="PRU00335"/>
    </source>
</evidence>
<proteinExistence type="predicted"/>
<dbReference type="PROSITE" id="PS50977">
    <property type="entry name" value="HTH_TETR_2"/>
    <property type="match status" value="1"/>
</dbReference>
<feature type="DNA-binding region" description="H-T-H motif" evidence="4">
    <location>
        <begin position="30"/>
        <end position="49"/>
    </location>
</feature>
<dbReference type="PROSITE" id="PS01081">
    <property type="entry name" value="HTH_TETR_1"/>
    <property type="match status" value="1"/>
</dbReference>
<reference evidence="6 7" key="4">
    <citation type="journal article" date="2020" name="Sci. Rep.">
        <title>beta-carboline chemical signals induce reveromycin production through a LuxR family regulator in Streptomyces sp. SN-593.</title>
        <authorList>
            <person name="Panthee S."/>
            <person name="Kito N."/>
            <person name="Hayashi T."/>
            <person name="Shimizu T."/>
            <person name="Ishikawa J."/>
            <person name="Hamamoto H."/>
            <person name="Osada H."/>
            <person name="Takahashi S."/>
        </authorList>
    </citation>
    <scope>NUCLEOTIDE SEQUENCE [LARGE SCALE GENOMIC DNA]</scope>
    <source>
        <strain evidence="6 7">SN-593</strain>
    </source>
</reference>
<dbReference type="Proteomes" id="UP000595703">
    <property type="component" value="Chromosome"/>
</dbReference>
<evidence type="ECO:0000259" key="5">
    <source>
        <dbReference type="PROSITE" id="PS50977"/>
    </source>
</evidence>
<evidence type="ECO:0000256" key="2">
    <source>
        <dbReference type="ARBA" id="ARBA00023125"/>
    </source>
</evidence>
<dbReference type="SUPFAM" id="SSF46689">
    <property type="entry name" value="Homeodomain-like"/>
    <property type="match status" value="1"/>
</dbReference>
<dbReference type="InterPro" id="IPR023772">
    <property type="entry name" value="DNA-bd_HTH_TetR-type_CS"/>
</dbReference>
<evidence type="ECO:0000256" key="1">
    <source>
        <dbReference type="ARBA" id="ARBA00023015"/>
    </source>
</evidence>
<keyword evidence="2 4" id="KW-0238">DNA-binding</keyword>
<accession>A0A7U3VM47</accession>
<keyword evidence="7" id="KW-1185">Reference proteome</keyword>
<evidence type="ECO:0000313" key="7">
    <source>
        <dbReference type="Proteomes" id="UP000595703"/>
    </source>
</evidence>
<dbReference type="KEGG" id="arev:RVR_1410"/>
<dbReference type="Pfam" id="PF00440">
    <property type="entry name" value="TetR_N"/>
    <property type="match status" value="1"/>
</dbReference>
<evidence type="ECO:0000256" key="3">
    <source>
        <dbReference type="ARBA" id="ARBA00023163"/>
    </source>
</evidence>
<sequence>MRERKRADNRAATIEIAFRLFGEHGYDDVTVAAICEAADIGRRTFFRYFASKEELLNVPLEEMTARLDESLAATPAGSTEHDAVRAAMLDLADYALAHRRQLGLYRRIITSSAGLRFDAFWHLPQQEQRFARQVRNRHGGQEEPALRTRLLVARAVAAFRVWLDEAVDATRDLPAEQARALFHEVLDADPWLADPGPRGQV</sequence>
<dbReference type="InterPro" id="IPR050109">
    <property type="entry name" value="HTH-type_TetR-like_transc_reg"/>
</dbReference>
<dbReference type="PANTHER" id="PTHR30055:SF238">
    <property type="entry name" value="MYCOFACTOCIN BIOSYNTHESIS TRANSCRIPTIONAL REGULATOR MFTR-RELATED"/>
    <property type="match status" value="1"/>
</dbReference>
<protein>
    <recommendedName>
        <fullName evidence="5">HTH tetR-type domain-containing protein</fullName>
    </recommendedName>
</protein>
<feature type="domain" description="HTH tetR-type" evidence="5">
    <location>
        <begin position="7"/>
        <end position="67"/>
    </location>
</feature>
<dbReference type="RefSeq" id="WP_202232681.1">
    <property type="nucleotide sequence ID" value="NZ_AP018365.1"/>
</dbReference>
<organism evidence="6 7">
    <name type="scientific">Actinacidiphila reveromycinica</name>
    <dbReference type="NCBI Taxonomy" id="659352"/>
    <lineage>
        <taxon>Bacteria</taxon>
        <taxon>Bacillati</taxon>
        <taxon>Actinomycetota</taxon>
        <taxon>Actinomycetes</taxon>
        <taxon>Kitasatosporales</taxon>
        <taxon>Streptomycetaceae</taxon>
        <taxon>Actinacidiphila</taxon>
    </lineage>
</organism>
<gene>
    <name evidence="6" type="ORF">RVR_1410</name>
</gene>
<dbReference type="GO" id="GO:0003700">
    <property type="term" value="F:DNA-binding transcription factor activity"/>
    <property type="evidence" value="ECO:0007669"/>
    <property type="project" value="TreeGrafter"/>
</dbReference>
<reference evidence="6 7" key="1">
    <citation type="journal article" date="2010" name="J. Bacteriol.">
        <title>Biochemical characterization of a novel indole prenyltransferase from Streptomyces sp. SN-593.</title>
        <authorList>
            <person name="Takahashi S."/>
            <person name="Takagi H."/>
            <person name="Toyoda A."/>
            <person name="Uramoto M."/>
            <person name="Nogawa T."/>
            <person name="Ueki M."/>
            <person name="Sakaki Y."/>
            <person name="Osada H."/>
        </authorList>
    </citation>
    <scope>NUCLEOTIDE SEQUENCE [LARGE SCALE GENOMIC DNA]</scope>
    <source>
        <strain evidence="6 7">SN-593</strain>
    </source>
</reference>
<reference evidence="6 7" key="2">
    <citation type="journal article" date="2011" name="J. Antibiot.">
        <title>Furaquinocins I and J: novel polyketide isoprenoid hybrid compounds from Streptomyces reveromyceticus SN-593.</title>
        <authorList>
            <person name="Panthee S."/>
            <person name="Takahashi S."/>
            <person name="Takagi H."/>
            <person name="Nogawa T."/>
            <person name="Oowada E."/>
            <person name="Uramoto M."/>
            <person name="Osada H."/>
        </authorList>
    </citation>
    <scope>NUCLEOTIDE SEQUENCE [LARGE SCALE GENOMIC DNA]</scope>
    <source>
        <strain evidence="6 7">SN-593</strain>
    </source>
</reference>
<dbReference type="InterPro" id="IPR001647">
    <property type="entry name" value="HTH_TetR"/>
</dbReference>
<evidence type="ECO:0000313" key="6">
    <source>
        <dbReference type="EMBL" id="BBA96215.1"/>
    </source>
</evidence>
<keyword evidence="3" id="KW-0804">Transcription</keyword>
<dbReference type="AlphaFoldDB" id="A0A7U3VM47"/>
<dbReference type="PANTHER" id="PTHR30055">
    <property type="entry name" value="HTH-TYPE TRANSCRIPTIONAL REGULATOR RUTR"/>
    <property type="match status" value="1"/>
</dbReference>
<dbReference type="PRINTS" id="PR00455">
    <property type="entry name" value="HTHTETR"/>
</dbReference>